<dbReference type="SUPFAM" id="SSF63411">
    <property type="entry name" value="LuxS/MPP-like metallohydrolase"/>
    <property type="match status" value="4"/>
</dbReference>
<dbReference type="EMBL" id="CP036150">
    <property type="protein sequence ID" value="QEN09790.1"/>
    <property type="molecule type" value="Genomic_DNA"/>
</dbReference>
<organism evidence="3 4">
    <name type="scientific">Oceanispirochaeta crateris</name>
    <dbReference type="NCBI Taxonomy" id="2518645"/>
    <lineage>
        <taxon>Bacteria</taxon>
        <taxon>Pseudomonadati</taxon>
        <taxon>Spirochaetota</taxon>
        <taxon>Spirochaetia</taxon>
        <taxon>Spirochaetales</taxon>
        <taxon>Spirochaetaceae</taxon>
        <taxon>Oceanispirochaeta</taxon>
    </lineage>
</organism>
<dbReference type="Pfam" id="PF22516">
    <property type="entry name" value="PreP_C"/>
    <property type="match status" value="1"/>
</dbReference>
<dbReference type="AlphaFoldDB" id="A0A5C1QS31"/>
<proteinExistence type="predicted"/>
<dbReference type="Pfam" id="PF08367">
    <property type="entry name" value="M16C_assoc"/>
    <property type="match status" value="1"/>
</dbReference>
<gene>
    <name evidence="3" type="ORF">EXM22_18035</name>
</gene>
<dbReference type="GO" id="GO:0016485">
    <property type="term" value="P:protein processing"/>
    <property type="evidence" value="ECO:0007669"/>
    <property type="project" value="TreeGrafter"/>
</dbReference>
<dbReference type="KEGG" id="ock:EXM22_18035"/>
<dbReference type="RefSeq" id="WP_149487862.1">
    <property type="nucleotide sequence ID" value="NZ_CP036150.1"/>
</dbReference>
<dbReference type="GO" id="GO:0004222">
    <property type="term" value="F:metalloendopeptidase activity"/>
    <property type="evidence" value="ECO:0007669"/>
    <property type="project" value="TreeGrafter"/>
</dbReference>
<dbReference type="Pfam" id="PF00675">
    <property type="entry name" value="Peptidase_M16"/>
    <property type="match status" value="1"/>
</dbReference>
<sequence length="985" mass="110434">MSKTNDPSGYKLISIDDLDEYRGRGYLFEHIKTACQIYHVHNDDEENLFSFNFRTPPSNSSGVAHILEHSVLCGSKKFPVKDPFLSMMKGSVNTFLNAMTYPDKTLYPAASVLEKDFFNLMDVYGDAVFFPNLNEEVFRQEGHRLEWDDQGNLVRTGIVYNEMKGNYSSQEGIASEWSIRSLFPDNPYGVDSGGEPESIPTLSYEQFVNFHKTWYHPSNCKIFLYGNIPSEKILSFLDDRFLSEFDKKQIDSSVAIQKTWSAPRTLEKTWPLGEGDSSEGKSTISMNWKIFAADDPVRSLSMSILTEMLMGNAGAPLYKALLESGLGEDLSPVSGVDFDLNEAVFTVALRGTDPSKAESFRDLVFAALTELSQAGFDDVLKESCMRLVEFRAREVKGGGPFGIRLLRKIMKGWNYDRNPGASLRFAPVMEEVREKAKTKGYFESILKQWILENPHWTLVTVKPDKQMAKKQEAALKEELKILQDSMSREERKILDEKNESLKIFQESEDEGGVPFLQRSDIPVKVNSLAYESSELGPARLLKQGVFTNGILYNDMAFSLSHLDENLYPFLPLFTKLLSGTGLPGVGYEVITRDLSMKTGGFGVSVEAGHKVGDGALDKPESFLYIRLKMLEGQRQEALDLALSLLLHADFDNHTRLEQILVELWNDLKSSLIPGGHSYVILRSNSRFSSSALLEDRMFGIAQLQFLESLVGQKHRIVEVASLMKEIRSQIFALSNLTLSLTMDDSVLVESGTVMAEFWKNNLPSKPSGESIGSSLPQDLALSTPAVPLSQAEGLGIPASVGFVGKALRGASLQDKKASSQILLSHLLKTGPLWEKIRMKGGAYGAFSLHSGLDQVFTFATYRDPEVENSLDAFKESLQEFSEFQDEGELEKSLISVVGKEMKPQSPSEKSIIVLKRHLYQISDELRQKKRDDLMNCRASDLQEACRDLLDHWDEDSVTVMSHSDKLDKASARWPGLKEFRIDLPQ</sequence>
<dbReference type="FunFam" id="3.30.830.10:FF:000034">
    <property type="entry name" value="presequence protease 1, chloroplastic/mitochondrial"/>
    <property type="match status" value="1"/>
</dbReference>
<reference evidence="3 4" key="1">
    <citation type="submission" date="2019-02" db="EMBL/GenBank/DDBJ databases">
        <title>Complete Genome Sequence and Methylome Analysis of free living Spirochaetas.</title>
        <authorList>
            <person name="Fomenkov A."/>
            <person name="Dubinina G."/>
            <person name="Leshcheva N."/>
            <person name="Mikheeva N."/>
            <person name="Grabovich M."/>
            <person name="Vincze T."/>
            <person name="Roberts R.J."/>
        </authorList>
    </citation>
    <scope>NUCLEOTIDE SEQUENCE [LARGE SCALE GENOMIC DNA]</scope>
    <source>
        <strain evidence="3 4">K2</strain>
    </source>
</reference>
<dbReference type="InterPro" id="IPR011249">
    <property type="entry name" value="Metalloenz_LuxS/M16"/>
</dbReference>
<name>A0A5C1QS31_9SPIO</name>
<dbReference type="InterPro" id="IPR055130">
    <property type="entry name" value="PreP_C"/>
</dbReference>
<dbReference type="InterPro" id="IPR007863">
    <property type="entry name" value="Peptidase_M16_C"/>
</dbReference>
<dbReference type="InterPro" id="IPR013578">
    <property type="entry name" value="Peptidase_M16C_assoc"/>
</dbReference>
<evidence type="ECO:0000259" key="2">
    <source>
        <dbReference type="SMART" id="SM01264"/>
    </source>
</evidence>
<dbReference type="Gene3D" id="3.30.830.10">
    <property type="entry name" value="Metalloenzyme, LuxS/M16 peptidase-like"/>
    <property type="match status" value="4"/>
</dbReference>
<dbReference type="InterPro" id="IPR011765">
    <property type="entry name" value="Pept_M16_N"/>
</dbReference>
<dbReference type="GO" id="GO:0046872">
    <property type="term" value="F:metal ion binding"/>
    <property type="evidence" value="ECO:0007669"/>
    <property type="project" value="InterPro"/>
</dbReference>
<keyword evidence="1" id="KW-0175">Coiled coil</keyword>
<dbReference type="PANTHER" id="PTHR43016:SF13">
    <property type="entry name" value="PRESEQUENCE PROTEASE, MITOCHONDRIAL"/>
    <property type="match status" value="1"/>
</dbReference>
<evidence type="ECO:0000313" key="3">
    <source>
        <dbReference type="EMBL" id="QEN09790.1"/>
    </source>
</evidence>
<dbReference type="PANTHER" id="PTHR43016">
    <property type="entry name" value="PRESEQUENCE PROTEASE"/>
    <property type="match status" value="1"/>
</dbReference>
<feature type="domain" description="Peptidase M16C associated" evidence="2">
    <location>
        <begin position="461"/>
        <end position="709"/>
    </location>
</feature>
<accession>A0A5C1QS31</accession>
<protein>
    <submittedName>
        <fullName evidence="3">Peptidase M16</fullName>
    </submittedName>
</protein>
<dbReference type="SMART" id="SM01264">
    <property type="entry name" value="M16C_associated"/>
    <property type="match status" value="1"/>
</dbReference>
<dbReference type="Pfam" id="PF05193">
    <property type="entry name" value="Peptidase_M16_C"/>
    <property type="match status" value="1"/>
</dbReference>
<evidence type="ECO:0000256" key="1">
    <source>
        <dbReference type="SAM" id="Coils"/>
    </source>
</evidence>
<keyword evidence="4" id="KW-1185">Reference proteome</keyword>
<dbReference type="Proteomes" id="UP000324209">
    <property type="component" value="Chromosome"/>
</dbReference>
<dbReference type="OrthoDB" id="9762027at2"/>
<evidence type="ECO:0000313" key="4">
    <source>
        <dbReference type="Proteomes" id="UP000324209"/>
    </source>
</evidence>
<feature type="coiled-coil region" evidence="1">
    <location>
        <begin position="465"/>
        <end position="499"/>
    </location>
</feature>